<organism evidence="2 3">
    <name type="scientific">Phyllosticta citriasiana</name>
    <dbReference type="NCBI Taxonomy" id="595635"/>
    <lineage>
        <taxon>Eukaryota</taxon>
        <taxon>Fungi</taxon>
        <taxon>Dikarya</taxon>
        <taxon>Ascomycota</taxon>
        <taxon>Pezizomycotina</taxon>
        <taxon>Dothideomycetes</taxon>
        <taxon>Dothideomycetes incertae sedis</taxon>
        <taxon>Botryosphaeriales</taxon>
        <taxon>Phyllostictaceae</taxon>
        <taxon>Phyllosticta</taxon>
    </lineage>
</organism>
<reference evidence="2 3" key="1">
    <citation type="submission" date="2024-04" db="EMBL/GenBank/DDBJ databases">
        <title>Phyllosticta paracitricarpa is synonymous to the EU quarantine fungus P. citricarpa based on phylogenomic analyses.</title>
        <authorList>
            <consortium name="Lawrence Berkeley National Laboratory"/>
            <person name="Van Ingen-Buijs V.A."/>
            <person name="Van Westerhoven A.C."/>
            <person name="Haridas S."/>
            <person name="Skiadas P."/>
            <person name="Martin F."/>
            <person name="Groenewald J.Z."/>
            <person name="Crous P.W."/>
            <person name="Seidl M.F."/>
        </authorList>
    </citation>
    <scope>NUCLEOTIDE SEQUENCE [LARGE SCALE GENOMIC DNA]</scope>
    <source>
        <strain evidence="2 3">CBS 123371</strain>
    </source>
</reference>
<feature type="transmembrane region" description="Helical" evidence="1">
    <location>
        <begin position="91"/>
        <end position="116"/>
    </location>
</feature>
<keyword evidence="1" id="KW-0472">Membrane</keyword>
<keyword evidence="1" id="KW-0812">Transmembrane</keyword>
<sequence length="157" mass="17074">MTDGRTALPDLIPALARLPAASSSSSLRPARRERAFSAVLRLAAFLRAAPLLAADPFVAVSCPCVGNSLVCYLPTYLPVSEVVRSLVMDGYLPVIIIIFFFFFFAVVFLSLSPVYIRISTMDTSRFSVCFSSHALRRRVVGKAGRVSSIGVGERDKI</sequence>
<keyword evidence="1" id="KW-1133">Transmembrane helix</keyword>
<evidence type="ECO:0000313" key="3">
    <source>
        <dbReference type="Proteomes" id="UP001363622"/>
    </source>
</evidence>
<evidence type="ECO:0000256" key="1">
    <source>
        <dbReference type="SAM" id="Phobius"/>
    </source>
</evidence>
<keyword evidence="3" id="KW-1185">Reference proteome</keyword>
<name>A0ABR1KBP2_9PEZI</name>
<accession>A0ABR1KBP2</accession>
<dbReference type="EMBL" id="JBBPHU010000012">
    <property type="protein sequence ID" value="KAK7511618.1"/>
    <property type="molecule type" value="Genomic_DNA"/>
</dbReference>
<evidence type="ECO:0000313" key="2">
    <source>
        <dbReference type="EMBL" id="KAK7511618.1"/>
    </source>
</evidence>
<protein>
    <submittedName>
        <fullName evidence="2">Uncharacterized protein</fullName>
    </submittedName>
</protein>
<gene>
    <name evidence="2" type="ORF">IWZ03DRAFT_387054</name>
</gene>
<dbReference type="Proteomes" id="UP001363622">
    <property type="component" value="Unassembled WGS sequence"/>
</dbReference>
<comment type="caution">
    <text evidence="2">The sequence shown here is derived from an EMBL/GenBank/DDBJ whole genome shotgun (WGS) entry which is preliminary data.</text>
</comment>
<proteinExistence type="predicted"/>